<name>A0ACC4DWZ0_PURLI</name>
<proteinExistence type="predicted"/>
<evidence type="ECO:0000313" key="2">
    <source>
        <dbReference type="Proteomes" id="UP001638806"/>
    </source>
</evidence>
<comment type="caution">
    <text evidence="1">The sequence shown here is derived from an EMBL/GenBank/DDBJ whole genome shotgun (WGS) entry which is preliminary data.</text>
</comment>
<keyword evidence="2" id="KW-1185">Reference proteome</keyword>
<accession>A0ACC4DWZ0</accession>
<dbReference type="EMBL" id="JBGNUJ010000004">
    <property type="protein sequence ID" value="KAL3960598.1"/>
    <property type="molecule type" value="Genomic_DNA"/>
</dbReference>
<protein>
    <submittedName>
        <fullName evidence="1">Uncharacterized protein</fullName>
    </submittedName>
</protein>
<reference evidence="1" key="1">
    <citation type="submission" date="2024-12" db="EMBL/GenBank/DDBJ databases">
        <title>Comparative genomics and development of molecular markers within Purpureocillium lilacinum and among Purpureocillium species.</title>
        <authorList>
            <person name="Yeh Z.-Y."/>
            <person name="Ni N.-T."/>
            <person name="Lo P.-H."/>
            <person name="Mushyakhwo K."/>
            <person name="Lin C.-F."/>
            <person name="Nai Y.-S."/>
        </authorList>
    </citation>
    <scope>NUCLEOTIDE SEQUENCE</scope>
    <source>
        <strain evidence="1">NCHU-NPUST-175</strain>
    </source>
</reference>
<sequence length="258" mass="27273">MAQQQVAAPPRQFQVNRTSFTRHYDVFSTDGQQAFYIDISSFTPSKPDLTVHEGKTSGGNVVAVAHMPKFSGDFKIGLGDRSGRAGDGGGAGGGAGGLAATRWEDMTKENLRHSEHRWAMTLGAGNDDGGGGGGGGRGQTRREFAWKRTRKVGADGASVSSLSGRNLKLVEVGHGGGRGAEEDEGKVLAVFTSERGFSSCGVLQINAQLGRDFDVMVVTTCVALYEKARRRRHRAAAGGGEAVEGEVVDERIDGRMCI</sequence>
<gene>
    <name evidence="1" type="ORF">ACCO45_005715</name>
</gene>
<dbReference type="Proteomes" id="UP001638806">
    <property type="component" value="Unassembled WGS sequence"/>
</dbReference>
<organism evidence="1 2">
    <name type="scientific">Purpureocillium lilacinum</name>
    <name type="common">Paecilomyces lilacinus</name>
    <dbReference type="NCBI Taxonomy" id="33203"/>
    <lineage>
        <taxon>Eukaryota</taxon>
        <taxon>Fungi</taxon>
        <taxon>Dikarya</taxon>
        <taxon>Ascomycota</taxon>
        <taxon>Pezizomycotina</taxon>
        <taxon>Sordariomycetes</taxon>
        <taxon>Hypocreomycetidae</taxon>
        <taxon>Hypocreales</taxon>
        <taxon>Ophiocordycipitaceae</taxon>
        <taxon>Purpureocillium</taxon>
    </lineage>
</organism>
<evidence type="ECO:0000313" key="1">
    <source>
        <dbReference type="EMBL" id="KAL3960598.1"/>
    </source>
</evidence>